<comment type="caution">
    <text evidence="1">The sequence shown here is derived from an EMBL/GenBank/DDBJ whole genome shotgun (WGS) entry which is preliminary data.</text>
</comment>
<evidence type="ECO:0000313" key="2">
    <source>
        <dbReference type="Proteomes" id="UP000188597"/>
    </source>
</evidence>
<accession>A0A1V3GB41</accession>
<protein>
    <submittedName>
        <fullName evidence="1">Uncharacterized protein</fullName>
    </submittedName>
</protein>
<proteinExistence type="predicted"/>
<reference evidence="1 2" key="1">
    <citation type="submission" date="2016-11" db="EMBL/GenBank/DDBJ databases">
        <authorList>
            <person name="Jaros S."/>
            <person name="Januszkiewicz K."/>
            <person name="Wedrychowicz H."/>
        </authorList>
    </citation>
    <scope>NUCLEOTIDE SEQUENCE [LARGE SCALE GENOMIC DNA]</scope>
    <source>
        <strain evidence="1 2">Con a/3</strain>
    </source>
</reference>
<gene>
    <name evidence="1" type="ORF">UN64_02275</name>
</gene>
<dbReference type="OrthoDB" id="9781481at2"/>
<name>A0A1V3GB41_9BACL</name>
<dbReference type="EMBL" id="MQMF01000001">
    <property type="protein sequence ID" value="OOE14060.1"/>
    <property type="molecule type" value="Genomic_DNA"/>
</dbReference>
<evidence type="ECO:0000313" key="1">
    <source>
        <dbReference type="EMBL" id="OOE14060.1"/>
    </source>
</evidence>
<dbReference type="RefSeq" id="WP_077359476.1">
    <property type="nucleotide sequence ID" value="NZ_MQMF01000001.1"/>
</dbReference>
<dbReference type="AlphaFoldDB" id="A0A1V3GB41"/>
<organism evidence="1 2">
    <name type="scientific">Fictibacillus arsenicus</name>
    <dbReference type="NCBI Taxonomy" id="255247"/>
    <lineage>
        <taxon>Bacteria</taxon>
        <taxon>Bacillati</taxon>
        <taxon>Bacillota</taxon>
        <taxon>Bacilli</taxon>
        <taxon>Bacillales</taxon>
        <taxon>Fictibacillaceae</taxon>
        <taxon>Fictibacillus</taxon>
    </lineage>
</organism>
<sequence length="82" mass="9617">MGKPKYGRGLAFEVFEAVRKKELEEPKVRSEIFLMAATFYQIQIFLHLQLKPNSSSDKHSLTYKKYFKSIGNSKYILNKDLK</sequence>
<dbReference type="Proteomes" id="UP000188597">
    <property type="component" value="Unassembled WGS sequence"/>
</dbReference>